<protein>
    <submittedName>
        <fullName evidence="1">Uncharacterized protein</fullName>
    </submittedName>
</protein>
<name>A0A0A9FG05_ARUDO</name>
<accession>A0A0A9FG05</accession>
<dbReference type="EMBL" id="GBRH01190713">
    <property type="protein sequence ID" value="JAE07183.1"/>
    <property type="molecule type" value="Transcribed_RNA"/>
</dbReference>
<reference evidence="1" key="2">
    <citation type="journal article" date="2015" name="Data Brief">
        <title>Shoot transcriptome of the giant reed, Arundo donax.</title>
        <authorList>
            <person name="Barrero R.A."/>
            <person name="Guerrero F.D."/>
            <person name="Moolhuijzen P."/>
            <person name="Goolsby J.A."/>
            <person name="Tidwell J."/>
            <person name="Bellgard S.E."/>
            <person name="Bellgard M.I."/>
        </authorList>
    </citation>
    <scope>NUCLEOTIDE SEQUENCE</scope>
    <source>
        <tissue evidence="1">Shoot tissue taken approximately 20 cm above the soil surface</tissue>
    </source>
</reference>
<proteinExistence type="predicted"/>
<evidence type="ECO:0000313" key="1">
    <source>
        <dbReference type="EMBL" id="JAE07183.1"/>
    </source>
</evidence>
<sequence length="12" mass="1314">MTKPLGPLRAET</sequence>
<organism evidence="1">
    <name type="scientific">Arundo donax</name>
    <name type="common">Giant reed</name>
    <name type="synonym">Donax arundinaceus</name>
    <dbReference type="NCBI Taxonomy" id="35708"/>
    <lineage>
        <taxon>Eukaryota</taxon>
        <taxon>Viridiplantae</taxon>
        <taxon>Streptophyta</taxon>
        <taxon>Embryophyta</taxon>
        <taxon>Tracheophyta</taxon>
        <taxon>Spermatophyta</taxon>
        <taxon>Magnoliopsida</taxon>
        <taxon>Liliopsida</taxon>
        <taxon>Poales</taxon>
        <taxon>Poaceae</taxon>
        <taxon>PACMAD clade</taxon>
        <taxon>Arundinoideae</taxon>
        <taxon>Arundineae</taxon>
        <taxon>Arundo</taxon>
    </lineage>
</organism>
<reference evidence="1" key="1">
    <citation type="submission" date="2014-09" db="EMBL/GenBank/DDBJ databases">
        <authorList>
            <person name="Magalhaes I.L.F."/>
            <person name="Oliveira U."/>
            <person name="Santos F.R."/>
            <person name="Vidigal T.H.D.A."/>
            <person name="Brescovit A.D."/>
            <person name="Santos A.J."/>
        </authorList>
    </citation>
    <scope>NUCLEOTIDE SEQUENCE</scope>
    <source>
        <tissue evidence="1">Shoot tissue taken approximately 20 cm above the soil surface</tissue>
    </source>
</reference>